<gene>
    <name evidence="1" type="ORF">L195_g047601</name>
</gene>
<proteinExistence type="predicted"/>
<organism evidence="1 2">
    <name type="scientific">Trifolium pratense</name>
    <name type="common">Red clover</name>
    <dbReference type="NCBI Taxonomy" id="57577"/>
    <lineage>
        <taxon>Eukaryota</taxon>
        <taxon>Viridiplantae</taxon>
        <taxon>Streptophyta</taxon>
        <taxon>Embryophyta</taxon>
        <taxon>Tracheophyta</taxon>
        <taxon>Spermatophyta</taxon>
        <taxon>Magnoliopsida</taxon>
        <taxon>eudicotyledons</taxon>
        <taxon>Gunneridae</taxon>
        <taxon>Pentapetalae</taxon>
        <taxon>rosids</taxon>
        <taxon>fabids</taxon>
        <taxon>Fabales</taxon>
        <taxon>Fabaceae</taxon>
        <taxon>Papilionoideae</taxon>
        <taxon>50 kb inversion clade</taxon>
        <taxon>NPAAA clade</taxon>
        <taxon>Hologalegina</taxon>
        <taxon>IRL clade</taxon>
        <taxon>Trifolieae</taxon>
        <taxon>Trifolium</taxon>
    </lineage>
</organism>
<dbReference type="AlphaFoldDB" id="A0A2K3ML37"/>
<sequence length="52" mass="5448">GEKLGLATSPPYLFLISKANKSVNNVSFINGVSFASAGAGIFDGTDERYVSH</sequence>
<dbReference type="Proteomes" id="UP000236291">
    <property type="component" value="Unassembled WGS sequence"/>
</dbReference>
<dbReference type="EMBL" id="ASHM01066372">
    <property type="protein sequence ID" value="PNX91470.1"/>
    <property type="molecule type" value="Genomic_DNA"/>
</dbReference>
<comment type="caution">
    <text evidence="1">The sequence shown here is derived from an EMBL/GenBank/DDBJ whole genome shotgun (WGS) entry which is preliminary data.</text>
</comment>
<accession>A0A2K3ML37</accession>
<evidence type="ECO:0000313" key="1">
    <source>
        <dbReference type="EMBL" id="PNX91470.1"/>
    </source>
</evidence>
<protein>
    <submittedName>
        <fullName evidence="1">GDSL esterase/lipase</fullName>
    </submittedName>
</protein>
<feature type="non-terminal residue" evidence="1">
    <location>
        <position position="1"/>
    </location>
</feature>
<evidence type="ECO:0000313" key="2">
    <source>
        <dbReference type="Proteomes" id="UP000236291"/>
    </source>
</evidence>
<name>A0A2K3ML37_TRIPR</name>
<reference evidence="1 2" key="2">
    <citation type="journal article" date="2017" name="Front. Plant Sci.">
        <title>Gene Classification and Mining of Molecular Markers Useful in Red Clover (Trifolium pratense) Breeding.</title>
        <authorList>
            <person name="Istvanek J."/>
            <person name="Dluhosova J."/>
            <person name="Dluhos P."/>
            <person name="Patkova L."/>
            <person name="Nedelnik J."/>
            <person name="Repkova J."/>
        </authorList>
    </citation>
    <scope>NUCLEOTIDE SEQUENCE [LARGE SCALE GENOMIC DNA]</scope>
    <source>
        <strain evidence="2">cv. Tatra</strain>
        <tissue evidence="1">Young leaves</tissue>
    </source>
</reference>
<reference evidence="1 2" key="1">
    <citation type="journal article" date="2014" name="Am. J. Bot.">
        <title>Genome assembly and annotation for red clover (Trifolium pratense; Fabaceae).</title>
        <authorList>
            <person name="Istvanek J."/>
            <person name="Jaros M."/>
            <person name="Krenek A."/>
            <person name="Repkova J."/>
        </authorList>
    </citation>
    <scope>NUCLEOTIDE SEQUENCE [LARGE SCALE GENOMIC DNA]</scope>
    <source>
        <strain evidence="2">cv. Tatra</strain>
        <tissue evidence="1">Young leaves</tissue>
    </source>
</reference>